<keyword evidence="6" id="KW-0406">Ion transport</keyword>
<dbReference type="GO" id="GO:0005886">
    <property type="term" value="C:plasma membrane"/>
    <property type="evidence" value="ECO:0007669"/>
    <property type="project" value="UniProtKB-SubCell"/>
</dbReference>
<keyword evidence="4 9" id="KW-0812">Transmembrane</keyword>
<protein>
    <submittedName>
        <fullName evidence="10">Membrane protein</fullName>
    </submittedName>
</protein>
<dbReference type="PANTHER" id="PTHR33281">
    <property type="entry name" value="UPF0187 PROTEIN YNEE"/>
    <property type="match status" value="1"/>
</dbReference>
<evidence type="ECO:0000256" key="5">
    <source>
        <dbReference type="ARBA" id="ARBA00022989"/>
    </source>
</evidence>
<dbReference type="PANTHER" id="PTHR33281:SF19">
    <property type="entry name" value="VOLTAGE-DEPENDENT ANION CHANNEL-FORMING PROTEIN YNEE"/>
    <property type="match status" value="1"/>
</dbReference>
<dbReference type="RefSeq" id="WP_086030024.1">
    <property type="nucleotide sequence ID" value="NZ_LAPZ01000003.1"/>
</dbReference>
<gene>
    <name evidence="10" type="ORF">WH52_05910</name>
</gene>
<feature type="transmembrane region" description="Helical" evidence="9">
    <location>
        <begin position="295"/>
        <end position="311"/>
    </location>
</feature>
<dbReference type="EMBL" id="LAPZ01000003">
    <property type="protein sequence ID" value="OSY88303.1"/>
    <property type="molecule type" value="Genomic_DNA"/>
</dbReference>
<comment type="caution">
    <text evidence="10">The sequence shown here is derived from an EMBL/GenBank/DDBJ whole genome shotgun (WGS) entry which is preliminary data.</text>
</comment>
<evidence type="ECO:0000256" key="1">
    <source>
        <dbReference type="ARBA" id="ARBA00004651"/>
    </source>
</evidence>
<evidence type="ECO:0000256" key="9">
    <source>
        <dbReference type="SAM" id="Phobius"/>
    </source>
</evidence>
<feature type="transmembrane region" description="Helical" evidence="9">
    <location>
        <begin position="43"/>
        <end position="62"/>
    </location>
</feature>
<accession>A0A1Y2PCV4</accession>
<evidence type="ECO:0000256" key="3">
    <source>
        <dbReference type="ARBA" id="ARBA00022475"/>
    </source>
</evidence>
<feature type="transmembrane region" description="Helical" evidence="9">
    <location>
        <begin position="240"/>
        <end position="259"/>
    </location>
</feature>
<evidence type="ECO:0000313" key="11">
    <source>
        <dbReference type="Proteomes" id="UP000194221"/>
    </source>
</evidence>
<dbReference type="InParanoid" id="A0A1Y2PCV4"/>
<keyword evidence="11" id="KW-1185">Reference proteome</keyword>
<proteinExistence type="inferred from homology"/>
<evidence type="ECO:0000256" key="4">
    <source>
        <dbReference type="ARBA" id="ARBA00022692"/>
    </source>
</evidence>
<dbReference type="OrthoDB" id="445589at2"/>
<sequence>MYTKRNYSVKDMLSWTRRYIYIFIILSLIPVVLYTGLRWYWLHLPWLPIGLVGTALAFIISFKNNASYGRLWEARKIWGGIVNTSRSFAIMTNDFITNERAEHKLSEEELFKIRKQLIMRHVGWMASLRHALRAPKPWELSSVNKSDKEYMQGIYIREREMTLSEELEGYVSEEEKDYILKQRNKQGACLKLQSNQLRELKEQGYIWEFAFLDMEKILVEFFTLQGKVERIKNFPYPRQFATLNRFFIWIFVILLPYGMMHEFNKIGRQIVELTQTWKPYPEGGYHHLIELIGEHFVWFTIPFSVVISWIFHTMERIGEVSENPFEGIANDVPITTMSRGIEIDIRQIIGDDENEIPEPVKDSDGVQM</sequence>
<organism evidence="10 11">
    <name type="scientific">Tenacibaculum holothuriorum</name>
    <dbReference type="NCBI Taxonomy" id="1635173"/>
    <lineage>
        <taxon>Bacteria</taxon>
        <taxon>Pseudomonadati</taxon>
        <taxon>Bacteroidota</taxon>
        <taxon>Flavobacteriia</taxon>
        <taxon>Flavobacteriales</taxon>
        <taxon>Flavobacteriaceae</taxon>
        <taxon>Tenacibaculum</taxon>
    </lineage>
</organism>
<keyword evidence="7 9" id="KW-0472">Membrane</keyword>
<dbReference type="InterPro" id="IPR044669">
    <property type="entry name" value="YneE/VCCN1/2-like"/>
</dbReference>
<comment type="similarity">
    <text evidence="8">Belongs to the anion channel-forming bestrophin (TC 1.A.46) family.</text>
</comment>
<keyword evidence="2" id="KW-0813">Transport</keyword>
<evidence type="ECO:0000256" key="6">
    <source>
        <dbReference type="ARBA" id="ARBA00023065"/>
    </source>
</evidence>
<keyword evidence="5 9" id="KW-1133">Transmembrane helix</keyword>
<evidence type="ECO:0000313" key="10">
    <source>
        <dbReference type="EMBL" id="OSY88303.1"/>
    </source>
</evidence>
<dbReference type="GO" id="GO:0005254">
    <property type="term" value="F:chloride channel activity"/>
    <property type="evidence" value="ECO:0007669"/>
    <property type="project" value="InterPro"/>
</dbReference>
<evidence type="ECO:0000256" key="8">
    <source>
        <dbReference type="ARBA" id="ARBA00034708"/>
    </source>
</evidence>
<comment type="subcellular location">
    <subcellularLocation>
        <location evidence="1">Cell membrane</location>
        <topology evidence="1">Multi-pass membrane protein</topology>
    </subcellularLocation>
</comment>
<name>A0A1Y2PCV4_9FLAO</name>
<dbReference type="Pfam" id="PF25539">
    <property type="entry name" value="Bestrophin_2"/>
    <property type="match status" value="2"/>
</dbReference>
<dbReference type="AlphaFoldDB" id="A0A1Y2PCV4"/>
<reference evidence="10 11" key="1">
    <citation type="submission" date="2015-03" db="EMBL/GenBank/DDBJ databases">
        <title>Genome sequence of Tenacibaculum sp. S2-2, isolated from intestinal microbiota of sea cucumber, Apostichopus japonicas.</title>
        <authorList>
            <person name="Shao Z."/>
            <person name="Wang L."/>
            <person name="Li X."/>
        </authorList>
    </citation>
    <scope>NUCLEOTIDE SEQUENCE [LARGE SCALE GENOMIC DNA]</scope>
    <source>
        <strain evidence="10 11">S2-2</strain>
    </source>
</reference>
<dbReference type="Proteomes" id="UP000194221">
    <property type="component" value="Unassembled WGS sequence"/>
</dbReference>
<feature type="transmembrane region" description="Helical" evidence="9">
    <location>
        <begin position="20"/>
        <end position="37"/>
    </location>
</feature>
<dbReference type="STRING" id="1635173.WH52_05910"/>
<evidence type="ECO:0000256" key="2">
    <source>
        <dbReference type="ARBA" id="ARBA00022448"/>
    </source>
</evidence>
<keyword evidence="3" id="KW-1003">Cell membrane</keyword>
<evidence type="ECO:0000256" key="7">
    <source>
        <dbReference type="ARBA" id="ARBA00023136"/>
    </source>
</evidence>